<protein>
    <submittedName>
        <fullName evidence="1">Uncharacterized protein</fullName>
    </submittedName>
</protein>
<evidence type="ECO:0000313" key="1">
    <source>
        <dbReference type="EMBL" id="CAB4149941.1"/>
    </source>
</evidence>
<organism evidence="1">
    <name type="scientific">uncultured Caudovirales phage</name>
    <dbReference type="NCBI Taxonomy" id="2100421"/>
    <lineage>
        <taxon>Viruses</taxon>
        <taxon>Duplodnaviria</taxon>
        <taxon>Heunggongvirae</taxon>
        <taxon>Uroviricota</taxon>
        <taxon>Caudoviricetes</taxon>
        <taxon>Peduoviridae</taxon>
        <taxon>Maltschvirus</taxon>
        <taxon>Maltschvirus maltsch</taxon>
    </lineage>
</organism>
<name>A0A6J5MVD9_9CAUD</name>
<accession>A0A6J5MVD9</accession>
<reference evidence="1" key="1">
    <citation type="submission" date="2020-04" db="EMBL/GenBank/DDBJ databases">
        <authorList>
            <person name="Chiriac C."/>
            <person name="Salcher M."/>
            <person name="Ghai R."/>
            <person name="Kavagutti S V."/>
        </authorList>
    </citation>
    <scope>NUCLEOTIDE SEQUENCE</scope>
</reference>
<dbReference type="EMBL" id="LR796534">
    <property type="protein sequence ID" value="CAB4149941.1"/>
    <property type="molecule type" value="Genomic_DNA"/>
</dbReference>
<gene>
    <name evidence="1" type="ORF">UFOVP549_17</name>
</gene>
<proteinExistence type="predicted"/>
<sequence length="108" mass="11626">MLKADLMQEAFQVSRLLSAIELKGSLSPLNQTIAEARADLEVAMGLKAGRSEDMSKALATVAKALEAVRDASGVEGFGKVADRARFLSLLFLGFAFNGLNRRGRKRKG</sequence>